<feature type="compositionally biased region" description="Basic and acidic residues" evidence="1">
    <location>
        <begin position="359"/>
        <end position="375"/>
    </location>
</feature>
<organism evidence="3 4">
    <name type="scientific">Reticulomyxa filosa</name>
    <dbReference type="NCBI Taxonomy" id="46433"/>
    <lineage>
        <taxon>Eukaryota</taxon>
        <taxon>Sar</taxon>
        <taxon>Rhizaria</taxon>
        <taxon>Retaria</taxon>
        <taxon>Foraminifera</taxon>
        <taxon>Monothalamids</taxon>
        <taxon>Reticulomyxidae</taxon>
        <taxon>Reticulomyxa</taxon>
    </lineage>
</organism>
<feature type="region of interest" description="Disordered" evidence="1">
    <location>
        <begin position="40"/>
        <end position="69"/>
    </location>
</feature>
<reference evidence="3 4" key="1">
    <citation type="journal article" date="2013" name="Curr. Biol.">
        <title>The Genome of the Foraminiferan Reticulomyxa filosa.</title>
        <authorList>
            <person name="Glockner G."/>
            <person name="Hulsmann N."/>
            <person name="Schleicher M."/>
            <person name="Noegel A.A."/>
            <person name="Eichinger L."/>
            <person name="Gallinger C."/>
            <person name="Pawlowski J."/>
            <person name="Sierra R."/>
            <person name="Euteneuer U."/>
            <person name="Pillet L."/>
            <person name="Moustafa A."/>
            <person name="Platzer M."/>
            <person name="Groth M."/>
            <person name="Szafranski K."/>
            <person name="Schliwa M."/>
        </authorList>
    </citation>
    <scope>NUCLEOTIDE SEQUENCE [LARGE SCALE GENOMIC DNA]</scope>
</reference>
<proteinExistence type="predicted"/>
<name>X6MVA3_RETFI</name>
<feature type="region of interest" description="Disordered" evidence="1">
    <location>
        <begin position="1"/>
        <end position="25"/>
    </location>
</feature>
<feature type="compositionally biased region" description="Acidic residues" evidence="1">
    <location>
        <begin position="376"/>
        <end position="391"/>
    </location>
</feature>
<feature type="region of interest" description="Disordered" evidence="1">
    <location>
        <begin position="82"/>
        <end position="113"/>
    </location>
</feature>
<keyword evidence="4" id="KW-1185">Reference proteome</keyword>
<evidence type="ECO:0000313" key="4">
    <source>
        <dbReference type="Proteomes" id="UP000023152"/>
    </source>
</evidence>
<feature type="region of interest" description="Disordered" evidence="1">
    <location>
        <begin position="354"/>
        <end position="391"/>
    </location>
</feature>
<dbReference type="AlphaFoldDB" id="X6MVA3"/>
<protein>
    <recommendedName>
        <fullName evidence="2">FMR1-interacting protein 1 conserved domain-containing protein</fullName>
    </recommendedName>
</protein>
<feature type="domain" description="FMR1-interacting protein 1 conserved" evidence="2">
    <location>
        <begin position="128"/>
        <end position="164"/>
    </location>
</feature>
<dbReference type="Pfam" id="PF10453">
    <property type="entry name" value="NUFIP1"/>
    <property type="match status" value="1"/>
</dbReference>
<dbReference type="EMBL" id="ASPP01016003">
    <property type="protein sequence ID" value="ETO17784.1"/>
    <property type="molecule type" value="Genomic_DNA"/>
</dbReference>
<evidence type="ECO:0000259" key="2">
    <source>
        <dbReference type="Pfam" id="PF10453"/>
    </source>
</evidence>
<comment type="caution">
    <text evidence="3">The sequence shown here is derived from an EMBL/GenBank/DDBJ whole genome shotgun (WGS) entry which is preliminary data.</text>
</comment>
<accession>X6MVA3</accession>
<evidence type="ECO:0000256" key="1">
    <source>
        <dbReference type="SAM" id="MobiDB-lite"/>
    </source>
</evidence>
<feature type="compositionally biased region" description="Polar residues" evidence="1">
    <location>
        <begin position="82"/>
        <end position="109"/>
    </location>
</feature>
<gene>
    <name evidence="3" type="ORF">RFI_19531</name>
</gene>
<feature type="compositionally biased region" description="Polar residues" evidence="1">
    <location>
        <begin position="41"/>
        <end position="61"/>
    </location>
</feature>
<evidence type="ECO:0000313" key="3">
    <source>
        <dbReference type="EMBL" id="ETO17784.1"/>
    </source>
</evidence>
<dbReference type="InterPro" id="IPR019496">
    <property type="entry name" value="NUFIP1_cons_dom"/>
</dbReference>
<dbReference type="Proteomes" id="UP000023152">
    <property type="component" value="Unassembled WGS sequence"/>
</dbReference>
<sequence length="391" mass="44755">MRSSDPFSFLAKPVPSNSSSVQKEVKKKLKIKRPFQEMEQSDTFVNIKNPVSQATTMQPPTKKNESDKKYLLMEPSTIANRATSSAMVTKTSQSNEKINQTSKANTQKYPNDGGLSDEQYQAILEARKFETPQMIEKYVLERRKNYPTQHYVEKKKQLIETKKKAWPSSNDFGANTTPYTNHVSLAQTNKSTPQTQQEASILSWEVKGGIFHHRYAHARMRGFGNGQTPSIFRFLKPPKYRTDLTRELLSKELNEEYSAVLQCFRYFVQTDFLNMPSALDLQLKKTADTHDETSFAHPILPQNTHAPDINPILPPIGQEYQGVFDDACDEFDENFERELDLQDNMPRKHMQSFVGLGDDVDHNSDEVDAEAARQTDEEDNNEIDNVAEDDQ</sequence>